<protein>
    <submittedName>
        <fullName evidence="1">Uncharacterized protein</fullName>
    </submittedName>
</protein>
<organism evidence="1 2">
    <name type="scientific">Enterocloster bolteae</name>
    <dbReference type="NCBI Taxonomy" id="208479"/>
    <lineage>
        <taxon>Bacteria</taxon>
        <taxon>Bacillati</taxon>
        <taxon>Bacillota</taxon>
        <taxon>Clostridia</taxon>
        <taxon>Lachnospirales</taxon>
        <taxon>Lachnospiraceae</taxon>
        <taxon>Enterocloster</taxon>
    </lineage>
</organism>
<dbReference type="Proteomes" id="UP000284543">
    <property type="component" value="Unassembled WGS sequence"/>
</dbReference>
<gene>
    <name evidence="1" type="ORF">DWW02_16225</name>
</gene>
<reference evidence="1 2" key="1">
    <citation type="submission" date="2018-08" db="EMBL/GenBank/DDBJ databases">
        <title>A genome reference for cultivated species of the human gut microbiota.</title>
        <authorList>
            <person name="Zou Y."/>
            <person name="Xue W."/>
            <person name="Luo G."/>
        </authorList>
    </citation>
    <scope>NUCLEOTIDE SEQUENCE [LARGE SCALE GENOMIC DNA]</scope>
    <source>
        <strain evidence="1 2">AF14-18</strain>
    </source>
</reference>
<comment type="caution">
    <text evidence="1">The sequence shown here is derived from an EMBL/GenBank/DDBJ whole genome shotgun (WGS) entry which is preliminary data.</text>
</comment>
<accession>A0A412Z4U7</accession>
<proteinExistence type="predicted"/>
<name>A0A412Z4U7_9FIRM</name>
<sequence length="61" mass="7113">MDELYKAQQIDGIVLERDWECSVVSCAQGIAQITLAPGNRFIRDMLFNERNHTIWERSEKS</sequence>
<dbReference type="EMBL" id="QRZM01000006">
    <property type="protein sequence ID" value="RGV74878.1"/>
    <property type="molecule type" value="Genomic_DNA"/>
</dbReference>
<evidence type="ECO:0000313" key="2">
    <source>
        <dbReference type="Proteomes" id="UP000284543"/>
    </source>
</evidence>
<dbReference type="AlphaFoldDB" id="A0A412Z4U7"/>
<evidence type="ECO:0000313" key="1">
    <source>
        <dbReference type="EMBL" id="RGV74878.1"/>
    </source>
</evidence>